<organism evidence="6 7">
    <name type="scientific">Segatella copri</name>
    <dbReference type="NCBI Taxonomy" id="165179"/>
    <lineage>
        <taxon>Bacteria</taxon>
        <taxon>Pseudomonadati</taxon>
        <taxon>Bacteroidota</taxon>
        <taxon>Bacteroidia</taxon>
        <taxon>Bacteroidales</taxon>
        <taxon>Prevotellaceae</taxon>
        <taxon>Segatella</taxon>
    </lineage>
</organism>
<evidence type="ECO:0000256" key="2">
    <source>
        <dbReference type="ARBA" id="ARBA00047806"/>
    </source>
</evidence>
<dbReference type="InterPro" id="IPR036509">
    <property type="entry name" value="Met_Sox_Rdtase_MsrA_sf"/>
</dbReference>
<evidence type="ECO:0000313" key="7">
    <source>
        <dbReference type="Proteomes" id="UP000215155"/>
    </source>
</evidence>
<evidence type="ECO:0000256" key="3">
    <source>
        <dbReference type="ARBA" id="ARBA00048782"/>
    </source>
</evidence>
<name>A0AA91TKG6_9BACT</name>
<dbReference type="PANTHER" id="PTHR43774:SF1">
    <property type="entry name" value="PEPTIDE METHIONINE SULFOXIDE REDUCTASE MSRA 2"/>
    <property type="match status" value="1"/>
</dbReference>
<dbReference type="Gene3D" id="3.30.1060.10">
    <property type="entry name" value="Peptide methionine sulphoxide reductase MsrA"/>
    <property type="match status" value="1"/>
</dbReference>
<keyword evidence="1 4" id="KW-0560">Oxidoreductase</keyword>
<dbReference type="AlphaFoldDB" id="A0AA91TKG6"/>
<comment type="catalytic activity">
    <reaction evidence="2 4">
        <text>L-methionyl-[protein] + [thioredoxin]-disulfide + H2O = L-methionyl-(S)-S-oxide-[protein] + [thioredoxin]-dithiol</text>
        <dbReference type="Rhea" id="RHEA:14217"/>
        <dbReference type="Rhea" id="RHEA-COMP:10698"/>
        <dbReference type="Rhea" id="RHEA-COMP:10700"/>
        <dbReference type="Rhea" id="RHEA-COMP:12313"/>
        <dbReference type="Rhea" id="RHEA-COMP:12315"/>
        <dbReference type="ChEBI" id="CHEBI:15377"/>
        <dbReference type="ChEBI" id="CHEBI:16044"/>
        <dbReference type="ChEBI" id="CHEBI:29950"/>
        <dbReference type="ChEBI" id="CHEBI:44120"/>
        <dbReference type="ChEBI" id="CHEBI:50058"/>
        <dbReference type="EC" id="1.8.4.11"/>
    </reaction>
</comment>
<evidence type="ECO:0000259" key="5">
    <source>
        <dbReference type="Pfam" id="PF01625"/>
    </source>
</evidence>
<comment type="function">
    <text evidence="4">Has an important function as a repair enzyme for proteins that have been inactivated by oxidation. Catalyzes the reversible oxidation-reduction of methionine sulfoxide in proteins to methionine.</text>
</comment>
<accession>A0AA91TKG6</accession>
<gene>
    <name evidence="4 6" type="primary">msrA</name>
    <name evidence="6" type="ORF">CFT61_06475</name>
</gene>
<dbReference type="InterPro" id="IPR002569">
    <property type="entry name" value="Met_Sox_Rdtase_MsrA_dom"/>
</dbReference>
<reference evidence="6 7" key="1">
    <citation type="submission" date="2017-07" db="EMBL/GenBank/DDBJ databases">
        <title>Draft genome sequence of Prevotella copri isolated from the gut of healthy adult Indian.</title>
        <authorList>
            <person name="Das B."/>
            <person name="Bag S."/>
            <person name="Ghosh T.S."/>
        </authorList>
    </citation>
    <scope>NUCLEOTIDE SEQUENCE [LARGE SCALE GENOMIC DNA]</scope>
    <source>
        <strain evidence="6 7">Indica</strain>
    </source>
</reference>
<evidence type="ECO:0000256" key="4">
    <source>
        <dbReference type="HAMAP-Rule" id="MF_01401"/>
    </source>
</evidence>
<dbReference type="EMBL" id="NMPZ01000008">
    <property type="protein sequence ID" value="OXL44378.1"/>
    <property type="molecule type" value="Genomic_DNA"/>
</dbReference>
<feature type="active site" evidence="4">
    <location>
        <position position="32"/>
    </location>
</feature>
<protein>
    <recommendedName>
        <fullName evidence="4">Peptide methionine sulfoxide reductase MsrA</fullName>
        <shortName evidence="4">Protein-methionine-S-oxide reductase</shortName>
        <ecNumber evidence="4">1.8.4.11</ecNumber>
    </recommendedName>
    <alternativeName>
        <fullName evidence="4">Peptide-methionine (S)-S-oxide reductase</fullName>
        <shortName evidence="4">Peptide Met(O) reductase</shortName>
    </alternativeName>
</protein>
<dbReference type="EC" id="1.8.4.11" evidence="4"/>
<dbReference type="NCBIfam" id="TIGR00401">
    <property type="entry name" value="msrA"/>
    <property type="match status" value="1"/>
</dbReference>
<comment type="similarity">
    <text evidence="4">Belongs to the MsrA Met sulfoxide reductase family.</text>
</comment>
<feature type="domain" description="Peptide methionine sulphoxide reductase MsrA" evidence="5">
    <location>
        <begin position="27"/>
        <end position="175"/>
    </location>
</feature>
<dbReference type="GO" id="GO:0008113">
    <property type="term" value="F:peptide-methionine (S)-S-oxide reductase activity"/>
    <property type="evidence" value="ECO:0007669"/>
    <property type="project" value="UniProtKB-UniRule"/>
</dbReference>
<dbReference type="Pfam" id="PF01625">
    <property type="entry name" value="PMSR"/>
    <property type="match status" value="1"/>
</dbReference>
<proteinExistence type="inferred from homology"/>
<comment type="catalytic activity">
    <reaction evidence="3 4">
        <text>[thioredoxin]-disulfide + L-methionine + H2O = L-methionine (S)-S-oxide + [thioredoxin]-dithiol</text>
        <dbReference type="Rhea" id="RHEA:19993"/>
        <dbReference type="Rhea" id="RHEA-COMP:10698"/>
        <dbReference type="Rhea" id="RHEA-COMP:10700"/>
        <dbReference type="ChEBI" id="CHEBI:15377"/>
        <dbReference type="ChEBI" id="CHEBI:29950"/>
        <dbReference type="ChEBI" id="CHEBI:50058"/>
        <dbReference type="ChEBI" id="CHEBI:57844"/>
        <dbReference type="ChEBI" id="CHEBI:58772"/>
        <dbReference type="EC" id="1.8.4.11"/>
    </reaction>
</comment>
<evidence type="ECO:0000256" key="1">
    <source>
        <dbReference type="ARBA" id="ARBA00023002"/>
    </source>
</evidence>
<dbReference type="HAMAP" id="MF_01401">
    <property type="entry name" value="MsrA"/>
    <property type="match status" value="1"/>
</dbReference>
<evidence type="ECO:0000313" key="6">
    <source>
        <dbReference type="EMBL" id="OXL44378.1"/>
    </source>
</evidence>
<sequence length="181" mass="20776">MVKAAIEECSKVDIYHAPDDKKTEVGIFACGCFWGTQHQFQKQPGVINTLAGYTGGKEAFPSYADVRDHKTHHVEAIIVEFNPEEVSYESLCKLFFEIHDPAQTDGVGPDLGPQYRSCIFYRNESQRQTAERVMQLLRNKGNEVNTLLLPEETFYIGEAYHQHYYEKTGGEPYCHMRTKKF</sequence>
<dbReference type="Proteomes" id="UP000215155">
    <property type="component" value="Unassembled WGS sequence"/>
</dbReference>
<comment type="caution">
    <text evidence="6">The sequence shown here is derived from an EMBL/GenBank/DDBJ whole genome shotgun (WGS) entry which is preliminary data.</text>
</comment>
<dbReference type="PANTHER" id="PTHR43774">
    <property type="entry name" value="PEPTIDE METHIONINE SULFOXIDE REDUCTASE"/>
    <property type="match status" value="1"/>
</dbReference>
<dbReference type="SUPFAM" id="SSF55068">
    <property type="entry name" value="Peptide methionine sulfoxide reductase"/>
    <property type="match status" value="1"/>
</dbReference>